<keyword evidence="1" id="KW-0812">Transmembrane</keyword>
<protein>
    <recommendedName>
        <fullName evidence="2">Acyltransferase 3 domain-containing protein</fullName>
    </recommendedName>
</protein>
<feature type="transmembrane region" description="Helical" evidence="1">
    <location>
        <begin position="43"/>
        <end position="64"/>
    </location>
</feature>
<evidence type="ECO:0000313" key="4">
    <source>
        <dbReference type="Proteomes" id="UP000287605"/>
    </source>
</evidence>
<dbReference type="Proteomes" id="UP000287605">
    <property type="component" value="Unassembled WGS sequence"/>
</dbReference>
<gene>
    <name evidence="3" type="ORF">CBF29_00520</name>
</gene>
<dbReference type="EMBL" id="NGKA01000001">
    <property type="protein sequence ID" value="RSU15592.1"/>
    <property type="molecule type" value="Genomic_DNA"/>
</dbReference>
<feature type="domain" description="Acyltransferase 3" evidence="2">
    <location>
        <begin position="11"/>
        <end position="116"/>
    </location>
</feature>
<accession>A0A430B5M0</accession>
<keyword evidence="1" id="KW-0472">Membrane</keyword>
<keyword evidence="4" id="KW-1185">Reference proteome</keyword>
<evidence type="ECO:0000259" key="2">
    <source>
        <dbReference type="Pfam" id="PF01757"/>
    </source>
</evidence>
<feature type="transmembrane region" description="Helical" evidence="1">
    <location>
        <begin position="76"/>
        <end position="96"/>
    </location>
</feature>
<sequence length="122" mass="15047">MIKEKPLSRESYFDNARFWLMVMVIFSHLFQPYIEGKAIYEDIYFFLFTVHMPAFIVISGYFSKSVVNKKKWKTNFSRYIFLYIAFQYMYAFYYWVTGIHDKMSFDLITPQWSFWFAWLFGK</sequence>
<dbReference type="RefSeq" id="WP_170169942.1">
    <property type="nucleotide sequence ID" value="NZ_NGKA01000001.1"/>
</dbReference>
<comment type="caution">
    <text evidence="3">The sequence shown here is derived from an EMBL/GenBank/DDBJ whole genome shotgun (WGS) entry which is preliminary data.</text>
</comment>
<dbReference type="AlphaFoldDB" id="A0A430B5M0"/>
<name>A0A430B5M0_9ENTE</name>
<evidence type="ECO:0000313" key="3">
    <source>
        <dbReference type="EMBL" id="RSU15592.1"/>
    </source>
</evidence>
<dbReference type="Pfam" id="PF01757">
    <property type="entry name" value="Acyl_transf_3"/>
    <property type="match status" value="1"/>
</dbReference>
<feature type="transmembrane region" description="Helical" evidence="1">
    <location>
        <begin position="12"/>
        <end position="31"/>
    </location>
</feature>
<dbReference type="InterPro" id="IPR052734">
    <property type="entry name" value="Nod_factor_acetyltransferase"/>
</dbReference>
<dbReference type="GO" id="GO:0016747">
    <property type="term" value="F:acyltransferase activity, transferring groups other than amino-acyl groups"/>
    <property type="evidence" value="ECO:0007669"/>
    <property type="project" value="InterPro"/>
</dbReference>
<dbReference type="PANTHER" id="PTHR37312">
    <property type="entry name" value="MEMBRANE-BOUND ACYLTRANSFERASE YKRP-RELATED"/>
    <property type="match status" value="1"/>
</dbReference>
<organism evidence="3 4">
    <name type="scientific">Vagococcus elongatus</name>
    <dbReference type="NCBI Taxonomy" id="180344"/>
    <lineage>
        <taxon>Bacteria</taxon>
        <taxon>Bacillati</taxon>
        <taxon>Bacillota</taxon>
        <taxon>Bacilli</taxon>
        <taxon>Lactobacillales</taxon>
        <taxon>Enterococcaceae</taxon>
        <taxon>Vagococcus</taxon>
    </lineage>
</organism>
<proteinExistence type="predicted"/>
<dbReference type="InterPro" id="IPR002656">
    <property type="entry name" value="Acyl_transf_3_dom"/>
</dbReference>
<dbReference type="PANTHER" id="PTHR37312:SF1">
    <property type="entry name" value="MEMBRANE-BOUND ACYLTRANSFERASE YKRP-RELATED"/>
    <property type="match status" value="1"/>
</dbReference>
<reference evidence="3 4" key="1">
    <citation type="submission" date="2017-05" db="EMBL/GenBank/DDBJ databases">
        <title>Vagococcus spp. assemblies.</title>
        <authorList>
            <person name="Gulvik C.A."/>
        </authorList>
    </citation>
    <scope>NUCLEOTIDE SEQUENCE [LARGE SCALE GENOMIC DNA]</scope>
    <source>
        <strain evidence="3 4">CCUG 51432</strain>
    </source>
</reference>
<keyword evidence="1" id="KW-1133">Transmembrane helix</keyword>
<evidence type="ECO:0000256" key="1">
    <source>
        <dbReference type="SAM" id="Phobius"/>
    </source>
</evidence>